<gene>
    <name evidence="1" type="ORF">RRG08_030782</name>
</gene>
<dbReference type="AlphaFoldDB" id="A0AAE1CYF4"/>
<sequence>MTGSELEGTSAESPRTHFMPSFWRFRSSYVYPELRLSSDSVTLGNSLQTRPWIISLVTNHGQAISQGRLVSALKSS</sequence>
<evidence type="ECO:0000313" key="1">
    <source>
        <dbReference type="EMBL" id="KAK3743660.1"/>
    </source>
</evidence>
<evidence type="ECO:0000313" key="2">
    <source>
        <dbReference type="Proteomes" id="UP001283361"/>
    </source>
</evidence>
<accession>A0AAE1CYF4</accession>
<organism evidence="1 2">
    <name type="scientific">Elysia crispata</name>
    <name type="common">lettuce slug</name>
    <dbReference type="NCBI Taxonomy" id="231223"/>
    <lineage>
        <taxon>Eukaryota</taxon>
        <taxon>Metazoa</taxon>
        <taxon>Spiralia</taxon>
        <taxon>Lophotrochozoa</taxon>
        <taxon>Mollusca</taxon>
        <taxon>Gastropoda</taxon>
        <taxon>Heterobranchia</taxon>
        <taxon>Euthyneura</taxon>
        <taxon>Panpulmonata</taxon>
        <taxon>Sacoglossa</taxon>
        <taxon>Placobranchoidea</taxon>
        <taxon>Plakobranchidae</taxon>
        <taxon>Elysia</taxon>
    </lineage>
</organism>
<keyword evidence="2" id="KW-1185">Reference proteome</keyword>
<dbReference type="Proteomes" id="UP001283361">
    <property type="component" value="Unassembled WGS sequence"/>
</dbReference>
<proteinExistence type="predicted"/>
<reference evidence="1" key="1">
    <citation type="journal article" date="2023" name="G3 (Bethesda)">
        <title>A reference genome for the long-term kleptoplast-retaining sea slug Elysia crispata morphotype clarki.</title>
        <authorList>
            <person name="Eastman K.E."/>
            <person name="Pendleton A.L."/>
            <person name="Shaikh M.A."/>
            <person name="Suttiyut T."/>
            <person name="Ogas R."/>
            <person name="Tomko P."/>
            <person name="Gavelis G."/>
            <person name="Widhalm J.R."/>
            <person name="Wisecaver J.H."/>
        </authorList>
    </citation>
    <scope>NUCLEOTIDE SEQUENCE</scope>
    <source>
        <strain evidence="1">ECLA1</strain>
    </source>
</reference>
<name>A0AAE1CYF4_9GAST</name>
<protein>
    <submittedName>
        <fullName evidence="1">Uncharacterized protein</fullName>
    </submittedName>
</protein>
<dbReference type="EMBL" id="JAWDGP010006299">
    <property type="protein sequence ID" value="KAK3743660.1"/>
    <property type="molecule type" value="Genomic_DNA"/>
</dbReference>
<comment type="caution">
    <text evidence="1">The sequence shown here is derived from an EMBL/GenBank/DDBJ whole genome shotgun (WGS) entry which is preliminary data.</text>
</comment>